<keyword evidence="3" id="KW-0812">Transmembrane</keyword>
<evidence type="ECO:0000313" key="5">
    <source>
        <dbReference type="EMBL" id="RDW94494.1"/>
    </source>
</evidence>
<sequence>MPEKPLTVATYAAGASLAAITLVYVFAPTFFIDGDSNNSTSSKKKGVVGLVNPANDCFINSVLQALAGLGDLRLYLIRETHRRKLDGLRVYTELVEDPARREMARWKIEGLQRGLVTQGLKEILDALNERPLYKKTISASGFVGVLETAFRQRISRQQQDAQEFLQVVAERLCDEYHAGHRARAQAKKVAVEEANGTSHTLDGDLIERRLSELTEDAGLVASTAGSSEATQSSQTAVTLTVNESGTVGTPEQVGSKASDDDGEEGFPFEGRSESQIECLTCGFKPKATEMPFCSLTLSVPQVSSTSLNACFDGMFKTEYIEDFKCEKCRLVHALQLFEQELARSNSTEFKHATAEAIQKLQYALEHDPEHPPKSVTLPDTKVAPKRKIAKHVRLTKFPKIMAIHLSRSIFDASRSSMKNTAKVAFPERLPLGGLMYQRKYKLLSVVCHKGSHHSGHYESFRRQNMYPPYSTPNTFNPAGIYSKTPTPLPSQISTPKIGAVQRSEDTSTLSSSPEMLSPTSFSSCTSLPYPNDRPSGESSRTGRHNSTSTAKSTRPQKSTPSPTSAPRRESDTASLRSVARSARETISSKMPNSLSRSNGTRTGDSSSQAPASRTSISDVARSKRKKKTSDRWWRISDEKIKESKTSDVLGMQKEVYMLFYELEKGVDDA</sequence>
<dbReference type="CDD" id="cd02662">
    <property type="entry name" value="Peptidase_C19F"/>
    <property type="match status" value="1"/>
</dbReference>
<evidence type="ECO:0000313" key="6">
    <source>
        <dbReference type="Proteomes" id="UP000256328"/>
    </source>
</evidence>
<feature type="compositionally biased region" description="Polar residues" evidence="2">
    <location>
        <begin position="223"/>
        <end position="249"/>
    </location>
</feature>
<keyword evidence="1" id="KW-0788">Thiol protease</keyword>
<keyword evidence="3" id="KW-0472">Membrane</keyword>
<gene>
    <name evidence="5" type="ORF">BP5796_00257</name>
</gene>
<dbReference type="InterPro" id="IPR038765">
    <property type="entry name" value="Papain-like_cys_pep_sf"/>
</dbReference>
<reference evidence="5 6" key="1">
    <citation type="journal article" date="2018" name="IMA Fungus">
        <title>IMA Genome-F 9: Draft genome sequence of Annulohypoxylon stygium, Aspergillus mulundensis, Berkeleyomyces basicola (syn. Thielaviopsis basicola), Ceratocystis smalleyi, two Cercospora beticola strains, Coleophoma cylindrospora, Fusarium fracticaudum, Phialophora cf. hyalina, and Morchella septimelata.</title>
        <authorList>
            <person name="Wingfield B.D."/>
            <person name="Bills G.F."/>
            <person name="Dong Y."/>
            <person name="Huang W."/>
            <person name="Nel W.J."/>
            <person name="Swalarsk-Parry B.S."/>
            <person name="Vaghefi N."/>
            <person name="Wilken P.M."/>
            <person name="An Z."/>
            <person name="de Beer Z.W."/>
            <person name="De Vos L."/>
            <person name="Chen L."/>
            <person name="Duong T.A."/>
            <person name="Gao Y."/>
            <person name="Hammerbacher A."/>
            <person name="Kikkert J.R."/>
            <person name="Li Y."/>
            <person name="Li H."/>
            <person name="Li K."/>
            <person name="Li Q."/>
            <person name="Liu X."/>
            <person name="Ma X."/>
            <person name="Naidoo K."/>
            <person name="Pethybridge S.J."/>
            <person name="Sun J."/>
            <person name="Steenkamp E.T."/>
            <person name="van der Nest M.A."/>
            <person name="van Wyk S."/>
            <person name="Wingfield M.J."/>
            <person name="Xiong C."/>
            <person name="Yue Q."/>
            <person name="Zhang X."/>
        </authorList>
    </citation>
    <scope>NUCLEOTIDE SEQUENCE [LARGE SCALE GENOMIC DNA]</scope>
    <source>
        <strain evidence="5 6">BP5796</strain>
    </source>
</reference>
<feature type="transmembrane region" description="Helical" evidence="3">
    <location>
        <begin position="12"/>
        <end position="32"/>
    </location>
</feature>
<comment type="catalytic activity">
    <reaction evidence="1">
        <text>Thiol-dependent hydrolysis of ester, thioester, amide, peptide and isopeptide bonds formed by the C-terminal Gly of ubiquitin (a 76-residue protein attached to proteins as an intracellular targeting signal).</text>
        <dbReference type="EC" id="3.4.19.12"/>
    </reaction>
</comment>
<dbReference type="SUPFAM" id="SSF54001">
    <property type="entry name" value="Cysteine proteinases"/>
    <property type="match status" value="1"/>
</dbReference>
<name>A0A3D8T7J7_9HELO</name>
<proteinExistence type="inferred from homology"/>
<dbReference type="GO" id="GO:0016579">
    <property type="term" value="P:protein deubiquitination"/>
    <property type="evidence" value="ECO:0007669"/>
    <property type="project" value="InterPro"/>
</dbReference>
<dbReference type="AlphaFoldDB" id="A0A3D8T7J7"/>
<feature type="domain" description="USP" evidence="4">
    <location>
        <begin position="48"/>
        <end position="663"/>
    </location>
</feature>
<dbReference type="PROSITE" id="PS00972">
    <property type="entry name" value="USP_1"/>
    <property type="match status" value="1"/>
</dbReference>
<dbReference type="GO" id="GO:0005829">
    <property type="term" value="C:cytosol"/>
    <property type="evidence" value="ECO:0007669"/>
    <property type="project" value="TreeGrafter"/>
</dbReference>
<evidence type="ECO:0000256" key="1">
    <source>
        <dbReference type="RuleBase" id="RU366025"/>
    </source>
</evidence>
<comment type="caution">
    <text evidence="5">The sequence shown here is derived from an EMBL/GenBank/DDBJ whole genome shotgun (WGS) entry which is preliminary data.</text>
</comment>
<feature type="region of interest" description="Disordered" evidence="2">
    <location>
        <begin position="477"/>
        <end position="631"/>
    </location>
</feature>
<keyword evidence="6" id="KW-1185">Reference proteome</keyword>
<accession>A0A3D8T7J7</accession>
<dbReference type="PROSITE" id="PS50235">
    <property type="entry name" value="USP_3"/>
    <property type="match status" value="1"/>
</dbReference>
<dbReference type="InterPro" id="IPR001394">
    <property type="entry name" value="Peptidase_C19_UCH"/>
</dbReference>
<dbReference type="InterPro" id="IPR050164">
    <property type="entry name" value="Peptidase_C19"/>
</dbReference>
<protein>
    <recommendedName>
        <fullName evidence="1">Ubiquitin carboxyl-terminal hydrolase</fullName>
        <ecNumber evidence="1">3.4.19.12</ecNumber>
    </recommendedName>
</protein>
<dbReference type="Gene3D" id="3.90.70.10">
    <property type="entry name" value="Cysteine proteinases"/>
    <property type="match status" value="1"/>
</dbReference>
<dbReference type="InterPro" id="IPR028889">
    <property type="entry name" value="USP"/>
</dbReference>
<dbReference type="PROSITE" id="PS00973">
    <property type="entry name" value="USP_2"/>
    <property type="match status" value="1"/>
</dbReference>
<comment type="similarity">
    <text evidence="1">Belongs to the peptidase C19 family.</text>
</comment>
<keyword evidence="1" id="KW-0833">Ubl conjugation pathway</keyword>
<evidence type="ECO:0000256" key="3">
    <source>
        <dbReference type="SAM" id="Phobius"/>
    </source>
</evidence>
<evidence type="ECO:0000259" key="4">
    <source>
        <dbReference type="PROSITE" id="PS50235"/>
    </source>
</evidence>
<dbReference type="EMBL" id="PDLN01000001">
    <property type="protein sequence ID" value="RDW94494.1"/>
    <property type="molecule type" value="Genomic_DNA"/>
</dbReference>
<feature type="compositionally biased region" description="Polar residues" evidence="2">
    <location>
        <begin position="536"/>
        <end position="564"/>
    </location>
</feature>
<organism evidence="5 6">
    <name type="scientific">Coleophoma crateriformis</name>
    <dbReference type="NCBI Taxonomy" id="565419"/>
    <lineage>
        <taxon>Eukaryota</taxon>
        <taxon>Fungi</taxon>
        <taxon>Dikarya</taxon>
        <taxon>Ascomycota</taxon>
        <taxon>Pezizomycotina</taxon>
        <taxon>Leotiomycetes</taxon>
        <taxon>Helotiales</taxon>
        <taxon>Dermateaceae</taxon>
        <taxon>Coleophoma</taxon>
    </lineage>
</organism>
<feature type="compositionally biased region" description="Polar residues" evidence="2">
    <location>
        <begin position="483"/>
        <end position="494"/>
    </location>
</feature>
<dbReference type="PANTHER" id="PTHR24006:SF904">
    <property type="entry name" value="UBIQUITIN CARBOXYL-TERMINAL HYDROLASE 16"/>
    <property type="match status" value="1"/>
</dbReference>
<dbReference type="PANTHER" id="PTHR24006">
    <property type="entry name" value="UBIQUITIN CARBOXYL-TERMINAL HYDROLASE"/>
    <property type="match status" value="1"/>
</dbReference>
<keyword evidence="1" id="KW-0645">Protease</keyword>
<dbReference type="OrthoDB" id="2248014at2759"/>
<dbReference type="GO" id="GO:0006508">
    <property type="term" value="P:proteolysis"/>
    <property type="evidence" value="ECO:0007669"/>
    <property type="project" value="UniProtKB-KW"/>
</dbReference>
<dbReference type="Pfam" id="PF00443">
    <property type="entry name" value="UCH"/>
    <property type="match status" value="1"/>
</dbReference>
<evidence type="ECO:0000256" key="2">
    <source>
        <dbReference type="SAM" id="MobiDB-lite"/>
    </source>
</evidence>
<dbReference type="Proteomes" id="UP000256328">
    <property type="component" value="Unassembled WGS sequence"/>
</dbReference>
<dbReference type="GO" id="GO:0004843">
    <property type="term" value="F:cysteine-type deubiquitinase activity"/>
    <property type="evidence" value="ECO:0007669"/>
    <property type="project" value="UniProtKB-UniRule"/>
</dbReference>
<dbReference type="InterPro" id="IPR018200">
    <property type="entry name" value="USP_CS"/>
</dbReference>
<dbReference type="GO" id="GO:0005634">
    <property type="term" value="C:nucleus"/>
    <property type="evidence" value="ECO:0007669"/>
    <property type="project" value="TreeGrafter"/>
</dbReference>
<feature type="region of interest" description="Disordered" evidence="2">
    <location>
        <begin position="221"/>
        <end position="271"/>
    </location>
</feature>
<keyword evidence="1" id="KW-0378">Hydrolase</keyword>
<keyword evidence="3" id="KW-1133">Transmembrane helix</keyword>
<dbReference type="EC" id="3.4.19.12" evidence="1"/>
<feature type="compositionally biased region" description="Polar residues" evidence="2">
    <location>
        <begin position="584"/>
        <end position="617"/>
    </location>
</feature>
<feature type="compositionally biased region" description="Polar residues" evidence="2">
    <location>
        <begin position="506"/>
        <end position="528"/>
    </location>
</feature>